<dbReference type="InterPro" id="IPR026960">
    <property type="entry name" value="RVT-Znf"/>
</dbReference>
<name>A0AAW2DX16_9ROSI</name>
<gene>
    <name evidence="2" type="ORF">SO802_001743</name>
</gene>
<evidence type="ECO:0000313" key="3">
    <source>
        <dbReference type="Proteomes" id="UP001459277"/>
    </source>
</evidence>
<feature type="domain" description="Reverse transcriptase" evidence="1">
    <location>
        <begin position="1"/>
        <end position="149"/>
    </location>
</feature>
<evidence type="ECO:0000259" key="1">
    <source>
        <dbReference type="PROSITE" id="PS50878"/>
    </source>
</evidence>
<dbReference type="AlphaFoldDB" id="A0AAW2DX16"/>
<dbReference type="InterPro" id="IPR000477">
    <property type="entry name" value="RT_dom"/>
</dbReference>
<evidence type="ECO:0000313" key="2">
    <source>
        <dbReference type="EMBL" id="KAL0014674.1"/>
    </source>
</evidence>
<dbReference type="PROSITE" id="PS50878">
    <property type="entry name" value="RT_POL"/>
    <property type="match status" value="1"/>
</dbReference>
<dbReference type="PANTHER" id="PTHR33116:SF70">
    <property type="entry name" value="NON-LTR RETROELEMENT REVERSE TRANSCRIPTASE-LIKE PROTEIN"/>
    <property type="match status" value="1"/>
</dbReference>
<dbReference type="SUPFAM" id="SSF56672">
    <property type="entry name" value="DNA/RNA polymerases"/>
    <property type="match status" value="1"/>
</dbReference>
<comment type="caution">
    <text evidence="2">The sequence shown here is derived from an EMBL/GenBank/DDBJ whole genome shotgun (WGS) entry which is preliminary data.</text>
</comment>
<accession>A0AAW2DX16</accession>
<dbReference type="Proteomes" id="UP001459277">
    <property type="component" value="Unassembled WGS sequence"/>
</dbReference>
<dbReference type="PANTHER" id="PTHR33116">
    <property type="entry name" value="REVERSE TRANSCRIPTASE ZINC-BINDING DOMAIN-CONTAINING PROTEIN-RELATED-RELATED"/>
    <property type="match status" value="1"/>
</dbReference>
<dbReference type="Pfam" id="PF00078">
    <property type="entry name" value="RVT_1"/>
    <property type="match status" value="1"/>
</dbReference>
<sequence length="542" mass="61696">MSCVSSTSSSILFNGGALEPFFPSKGIRQGDPLSPYLFILCMEVLGRVIEEKSANGVWCPVKASKSSPPFTHLFFADDLLIFAKADAGNCNSVREAIDEFCTRSSQKINYSKTKVYFSPNVNSDQREEFCDILGFQPTSYLRTYLGFPLRHAGASNQDLNFVVDRVKKKLAGWKANLLSFAGRKVLIQASTSAISSYVMQSIHLPSRLLDNLDMLNKNFLWGSSDLKRKMYWVGWSKVTRPKTEGGLGIQTAKGRNLASLAKLNGRFHSEKDALWVQEPLTRREEDIKVKDIVSDLGWDWGKTSITLPSQIVMEIRAIPHNYVASTEDRLIWVATSNGQFNLSSAYLLSIQQLEPHHSFNGNWVWKLNVLPRVQFFIWMCLHNSIATRVCLAARGIPVNTSCPICYQALETINHLLRDCTFALNCWQNLGANCRADSFSLNLQDWLEINCKAYTKSQRMDIPWNTIFAFGVWTIWQHRNRVIFQNCSPNYDIHTEVIHRTTEFVYCAQRNSTKSPRVERSIKWEIPYCNWFCPNSDVVVSVS</sequence>
<dbReference type="Pfam" id="PF13966">
    <property type="entry name" value="zf-RVT"/>
    <property type="match status" value="1"/>
</dbReference>
<keyword evidence="3" id="KW-1185">Reference proteome</keyword>
<protein>
    <recommendedName>
        <fullName evidence="1">Reverse transcriptase domain-containing protein</fullName>
    </recommendedName>
</protein>
<reference evidence="2 3" key="1">
    <citation type="submission" date="2024-01" db="EMBL/GenBank/DDBJ databases">
        <title>A telomere-to-telomere, gap-free genome of sweet tea (Lithocarpus litseifolius).</title>
        <authorList>
            <person name="Zhou J."/>
        </authorList>
    </citation>
    <scope>NUCLEOTIDE SEQUENCE [LARGE SCALE GENOMIC DNA]</scope>
    <source>
        <strain evidence="2">Zhou-2022a</strain>
        <tissue evidence="2">Leaf</tissue>
    </source>
</reference>
<proteinExistence type="predicted"/>
<dbReference type="InterPro" id="IPR043502">
    <property type="entry name" value="DNA/RNA_pol_sf"/>
</dbReference>
<dbReference type="EMBL" id="JAZDWU010000001">
    <property type="protein sequence ID" value="KAL0014674.1"/>
    <property type="molecule type" value="Genomic_DNA"/>
</dbReference>
<organism evidence="2 3">
    <name type="scientific">Lithocarpus litseifolius</name>
    <dbReference type="NCBI Taxonomy" id="425828"/>
    <lineage>
        <taxon>Eukaryota</taxon>
        <taxon>Viridiplantae</taxon>
        <taxon>Streptophyta</taxon>
        <taxon>Embryophyta</taxon>
        <taxon>Tracheophyta</taxon>
        <taxon>Spermatophyta</taxon>
        <taxon>Magnoliopsida</taxon>
        <taxon>eudicotyledons</taxon>
        <taxon>Gunneridae</taxon>
        <taxon>Pentapetalae</taxon>
        <taxon>rosids</taxon>
        <taxon>fabids</taxon>
        <taxon>Fagales</taxon>
        <taxon>Fagaceae</taxon>
        <taxon>Lithocarpus</taxon>
    </lineage>
</organism>